<dbReference type="Proteomes" id="UP000593892">
    <property type="component" value="Chromosome"/>
</dbReference>
<dbReference type="InterPro" id="IPR006977">
    <property type="entry name" value="Yip1_dom"/>
</dbReference>
<evidence type="ECO:0000256" key="3">
    <source>
        <dbReference type="ARBA" id="ARBA00022989"/>
    </source>
</evidence>
<dbReference type="Pfam" id="PF04893">
    <property type="entry name" value="Yip1"/>
    <property type="match status" value="1"/>
</dbReference>
<protein>
    <submittedName>
        <fullName evidence="7">YIP1 family protein</fullName>
    </submittedName>
</protein>
<name>A0A7S7NSN5_PALFE</name>
<evidence type="ECO:0000256" key="2">
    <source>
        <dbReference type="ARBA" id="ARBA00022692"/>
    </source>
</evidence>
<dbReference type="GO" id="GO:0016020">
    <property type="term" value="C:membrane"/>
    <property type="evidence" value="ECO:0007669"/>
    <property type="project" value="UniProtKB-SubCell"/>
</dbReference>
<keyword evidence="8" id="KW-1185">Reference proteome</keyword>
<dbReference type="EMBL" id="CP063849">
    <property type="protein sequence ID" value="QOY89067.1"/>
    <property type="molecule type" value="Genomic_DNA"/>
</dbReference>
<evidence type="ECO:0000256" key="4">
    <source>
        <dbReference type="ARBA" id="ARBA00023136"/>
    </source>
</evidence>
<keyword evidence="3 5" id="KW-1133">Transmembrane helix</keyword>
<feature type="domain" description="Yip1" evidence="6">
    <location>
        <begin position="20"/>
        <end position="236"/>
    </location>
</feature>
<reference evidence="7 8" key="1">
    <citation type="submission" date="2020-10" db="EMBL/GenBank/DDBJ databases">
        <title>Complete genome sequence of Paludibaculum fermentans P105T, a facultatively anaerobic acidobacterium capable of dissimilatory Fe(III) reduction.</title>
        <authorList>
            <person name="Dedysh S.N."/>
            <person name="Beletsky A.V."/>
            <person name="Kulichevskaya I.S."/>
            <person name="Mardanov A.V."/>
            <person name="Ravin N.V."/>
        </authorList>
    </citation>
    <scope>NUCLEOTIDE SEQUENCE [LARGE SCALE GENOMIC DNA]</scope>
    <source>
        <strain evidence="7 8">P105</strain>
    </source>
</reference>
<dbReference type="RefSeq" id="WP_194450729.1">
    <property type="nucleotide sequence ID" value="NZ_CP063849.1"/>
</dbReference>
<feature type="transmembrane region" description="Helical" evidence="5">
    <location>
        <begin position="101"/>
        <end position="126"/>
    </location>
</feature>
<sequence length="247" mass="27302">MELTDSAPPPPSSEMRRLTGVCFEPGAVFTDIGNNGRWWVAWLIIAVLISAFTTLMVSRIGYDRMITKAFESNTRMQEMTADQKQQAFDMQRKMMPFFVRVMPPVGLLIVMMVAAGALLFVFNFMLDAGLKFKQVLNLHAYAGIPPALVSTAASILVLYLKPPEDFDMQNPLAFNVGAFLPEGTAKWLHSLGSSIDLFTFWQIALLAVGFSTLCGAKRMPFSKALIGVIVPWLAYVFAKAAWAAMFG</sequence>
<organism evidence="7 8">
    <name type="scientific">Paludibaculum fermentans</name>
    <dbReference type="NCBI Taxonomy" id="1473598"/>
    <lineage>
        <taxon>Bacteria</taxon>
        <taxon>Pseudomonadati</taxon>
        <taxon>Acidobacteriota</taxon>
        <taxon>Terriglobia</taxon>
        <taxon>Bryobacterales</taxon>
        <taxon>Bryobacteraceae</taxon>
        <taxon>Paludibaculum</taxon>
    </lineage>
</organism>
<comment type="subcellular location">
    <subcellularLocation>
        <location evidence="1">Membrane</location>
        <topology evidence="1">Multi-pass membrane protein</topology>
    </subcellularLocation>
</comment>
<evidence type="ECO:0000256" key="1">
    <source>
        <dbReference type="ARBA" id="ARBA00004141"/>
    </source>
</evidence>
<keyword evidence="4 5" id="KW-0472">Membrane</keyword>
<evidence type="ECO:0000313" key="7">
    <source>
        <dbReference type="EMBL" id="QOY89067.1"/>
    </source>
</evidence>
<evidence type="ECO:0000313" key="8">
    <source>
        <dbReference type="Proteomes" id="UP000593892"/>
    </source>
</evidence>
<dbReference type="AlphaFoldDB" id="A0A7S7NSN5"/>
<proteinExistence type="predicted"/>
<evidence type="ECO:0000256" key="5">
    <source>
        <dbReference type="SAM" id="Phobius"/>
    </source>
</evidence>
<keyword evidence="2 5" id="KW-0812">Transmembrane</keyword>
<accession>A0A7S7NSN5</accession>
<feature type="transmembrane region" description="Helical" evidence="5">
    <location>
        <begin position="39"/>
        <end position="58"/>
    </location>
</feature>
<gene>
    <name evidence="7" type="ORF">IRI77_03665</name>
</gene>
<dbReference type="KEGG" id="pfer:IRI77_03665"/>
<feature type="transmembrane region" description="Helical" evidence="5">
    <location>
        <begin position="225"/>
        <end position="245"/>
    </location>
</feature>
<evidence type="ECO:0000259" key="6">
    <source>
        <dbReference type="Pfam" id="PF04893"/>
    </source>
</evidence>
<feature type="transmembrane region" description="Helical" evidence="5">
    <location>
        <begin position="138"/>
        <end position="160"/>
    </location>
</feature>